<name>T0K3S2_COLGC</name>
<protein>
    <submittedName>
        <fullName evidence="1">Uncharacterized protein</fullName>
    </submittedName>
</protein>
<proteinExistence type="predicted"/>
<accession>T0K3S2</accession>
<evidence type="ECO:0000313" key="1">
    <source>
        <dbReference type="EMBL" id="EQB50282.1"/>
    </source>
</evidence>
<reference evidence="2" key="1">
    <citation type="journal article" date="2013" name="Mol. Plant Microbe Interact.">
        <title>Global aspects of pacC regulation of pathogenicity genes in Colletotrichum gloeosporioides as revealed by transcriptome analysis.</title>
        <authorList>
            <person name="Alkan N."/>
            <person name="Meng X."/>
            <person name="Friedlander G."/>
            <person name="Reuveni E."/>
            <person name="Sukno S."/>
            <person name="Sherman A."/>
            <person name="Thon M."/>
            <person name="Fluhr R."/>
            <person name="Prusky D."/>
        </authorList>
    </citation>
    <scope>NUCLEOTIDE SEQUENCE [LARGE SCALE GENOMIC DNA]</scope>
    <source>
        <strain evidence="2">Cg-14</strain>
    </source>
</reference>
<dbReference type="HOGENOM" id="CLU_3384706_0_0_1"/>
<gene>
    <name evidence="1" type="ORF">CGLO_10292</name>
</gene>
<sequence>MDPMAVAWRPPPRCGLDSARVSPLLMEGTKGSH</sequence>
<evidence type="ECO:0000313" key="2">
    <source>
        <dbReference type="Proteomes" id="UP000015530"/>
    </source>
</evidence>
<dbReference type="Proteomes" id="UP000015530">
    <property type="component" value="Unassembled WGS sequence"/>
</dbReference>
<dbReference type="EMBL" id="AMYD01002090">
    <property type="protein sequence ID" value="EQB50282.1"/>
    <property type="molecule type" value="Genomic_DNA"/>
</dbReference>
<comment type="caution">
    <text evidence="1">The sequence shown here is derived from an EMBL/GenBank/DDBJ whole genome shotgun (WGS) entry which is preliminary data.</text>
</comment>
<organism evidence="1 2">
    <name type="scientific">Colletotrichum gloeosporioides (strain Cg-14)</name>
    <name type="common">Anthracnose fungus</name>
    <name type="synonym">Glomerella cingulata</name>
    <dbReference type="NCBI Taxonomy" id="1237896"/>
    <lineage>
        <taxon>Eukaryota</taxon>
        <taxon>Fungi</taxon>
        <taxon>Dikarya</taxon>
        <taxon>Ascomycota</taxon>
        <taxon>Pezizomycotina</taxon>
        <taxon>Sordariomycetes</taxon>
        <taxon>Hypocreomycetidae</taxon>
        <taxon>Glomerellales</taxon>
        <taxon>Glomerellaceae</taxon>
        <taxon>Colletotrichum</taxon>
        <taxon>Colletotrichum gloeosporioides species complex</taxon>
    </lineage>
</organism>
<dbReference type="AlphaFoldDB" id="T0K3S2"/>